<dbReference type="InterPro" id="IPR000250">
    <property type="entry name" value="Peptidase_G1"/>
</dbReference>
<dbReference type="Gene3D" id="2.60.120.700">
    <property type="entry name" value="Peptidase G1"/>
    <property type="match status" value="1"/>
</dbReference>
<gene>
    <name evidence="1" type="ORF">CF651_28305</name>
</gene>
<name>A0A229UHU3_9BACL</name>
<evidence type="ECO:0008006" key="3">
    <source>
        <dbReference type="Google" id="ProtNLM"/>
    </source>
</evidence>
<proteinExistence type="predicted"/>
<dbReference type="SUPFAM" id="SSF49899">
    <property type="entry name" value="Concanavalin A-like lectins/glucanases"/>
    <property type="match status" value="1"/>
</dbReference>
<keyword evidence="2" id="KW-1185">Reference proteome</keyword>
<dbReference type="InterPro" id="IPR038656">
    <property type="entry name" value="Peptidase_G1_sf"/>
</dbReference>
<dbReference type="PANTHER" id="PTHR37536:SF1">
    <property type="entry name" value="ASPERGILLOPEPSIN, PUTAITVE (AFU_ORTHOLOGUE AFUA_7G01200)"/>
    <property type="match status" value="1"/>
</dbReference>
<dbReference type="Pfam" id="PF01828">
    <property type="entry name" value="Peptidase_A4"/>
    <property type="match status" value="1"/>
</dbReference>
<dbReference type="CDD" id="cd13426">
    <property type="entry name" value="Peptidase_G1"/>
    <property type="match status" value="1"/>
</dbReference>
<dbReference type="OrthoDB" id="2630173at2"/>
<organism evidence="1 2">
    <name type="scientific">Paenibacillus rigui</name>
    <dbReference type="NCBI Taxonomy" id="554312"/>
    <lineage>
        <taxon>Bacteria</taxon>
        <taxon>Bacillati</taxon>
        <taxon>Bacillota</taxon>
        <taxon>Bacilli</taxon>
        <taxon>Bacillales</taxon>
        <taxon>Paenibacillaceae</taxon>
        <taxon>Paenibacillus</taxon>
    </lineage>
</organism>
<dbReference type="InterPro" id="IPR013320">
    <property type="entry name" value="ConA-like_dom_sf"/>
</dbReference>
<dbReference type="Proteomes" id="UP000215509">
    <property type="component" value="Unassembled WGS sequence"/>
</dbReference>
<comment type="caution">
    <text evidence="1">The sequence shown here is derived from an EMBL/GenBank/DDBJ whole genome shotgun (WGS) entry which is preliminary data.</text>
</comment>
<dbReference type="GO" id="GO:0070007">
    <property type="term" value="F:glutamic-type endopeptidase activity"/>
    <property type="evidence" value="ECO:0007669"/>
    <property type="project" value="InterPro"/>
</dbReference>
<evidence type="ECO:0000313" key="1">
    <source>
        <dbReference type="EMBL" id="OXM82982.1"/>
    </source>
</evidence>
<evidence type="ECO:0000313" key="2">
    <source>
        <dbReference type="Proteomes" id="UP000215509"/>
    </source>
</evidence>
<dbReference type="AlphaFoldDB" id="A0A229UHU3"/>
<dbReference type="PANTHER" id="PTHR37536">
    <property type="entry name" value="PUTATIVE (AFU_ORTHOLOGUE AFUA_3G02970)-RELATED"/>
    <property type="match status" value="1"/>
</dbReference>
<reference evidence="1 2" key="1">
    <citation type="submission" date="2017-07" db="EMBL/GenBank/DDBJ databases">
        <title>Genome sequencing and assembly of Paenibacillus rigui.</title>
        <authorList>
            <person name="Mayilraj S."/>
        </authorList>
    </citation>
    <scope>NUCLEOTIDE SEQUENCE [LARGE SCALE GENOMIC DNA]</scope>
    <source>
        <strain evidence="1 2">JCM 16352</strain>
    </source>
</reference>
<dbReference type="GO" id="GO:0006508">
    <property type="term" value="P:proteolysis"/>
    <property type="evidence" value="ECO:0007669"/>
    <property type="project" value="InterPro"/>
</dbReference>
<dbReference type="EMBL" id="NMQW01000053">
    <property type="protein sequence ID" value="OXM82982.1"/>
    <property type="molecule type" value="Genomic_DNA"/>
</dbReference>
<protein>
    <recommendedName>
        <fullName evidence="3">Peptidase A4 family protein</fullName>
    </recommendedName>
</protein>
<accession>A0A229UHU3</accession>
<sequence length="214" mass="24257">MGWTSGNWSGYAIKKAKRNAYRSVSGYWRVPKVRPSKTNKYSSTWVGIDGFGNNSLIQTGTEQDYVKGKAVYYAWWEILPAPETKIRFPVSPNDLMYARISKRCGTNQWLIILSNKTKGWTFRKVTKYNGPASTAEWIMEAPSIDGEITRLARYNKFPFSRCRVNRKNPLLKPGNRGVMIQNKGVVSTPSLPNRTKDGFFVAYGSKTPSPPKSK</sequence>